<keyword evidence="3" id="KW-1185">Reference proteome</keyword>
<feature type="domain" description="Beta-lactamase-related" evidence="1">
    <location>
        <begin position="30"/>
        <end position="414"/>
    </location>
</feature>
<dbReference type="Gene3D" id="3.40.710.10">
    <property type="entry name" value="DD-peptidase/beta-lactamase superfamily"/>
    <property type="match status" value="1"/>
</dbReference>
<dbReference type="InterPro" id="IPR001466">
    <property type="entry name" value="Beta-lactam-related"/>
</dbReference>
<evidence type="ECO:0000259" key="1">
    <source>
        <dbReference type="Pfam" id="PF00144"/>
    </source>
</evidence>
<evidence type="ECO:0000313" key="2">
    <source>
        <dbReference type="EMBL" id="KXS18066.1"/>
    </source>
</evidence>
<dbReference type="AlphaFoldDB" id="A0A139AMR9"/>
<dbReference type="OrthoDB" id="5946976at2759"/>
<organism evidence="2 3">
    <name type="scientific">Gonapodya prolifera (strain JEL478)</name>
    <name type="common">Monoblepharis prolifera</name>
    <dbReference type="NCBI Taxonomy" id="1344416"/>
    <lineage>
        <taxon>Eukaryota</taxon>
        <taxon>Fungi</taxon>
        <taxon>Fungi incertae sedis</taxon>
        <taxon>Chytridiomycota</taxon>
        <taxon>Chytridiomycota incertae sedis</taxon>
        <taxon>Monoblepharidomycetes</taxon>
        <taxon>Monoblepharidales</taxon>
        <taxon>Gonapodyaceae</taxon>
        <taxon>Gonapodya</taxon>
    </lineage>
</organism>
<dbReference type="Proteomes" id="UP000070544">
    <property type="component" value="Unassembled WGS sequence"/>
</dbReference>
<dbReference type="PANTHER" id="PTHR43319:SF3">
    <property type="entry name" value="BETA-LACTAMASE-RELATED DOMAIN-CONTAINING PROTEIN"/>
    <property type="match status" value="1"/>
</dbReference>
<reference evidence="2 3" key="1">
    <citation type="journal article" date="2015" name="Genome Biol. Evol.">
        <title>Phylogenomic analyses indicate that early fungi evolved digesting cell walls of algal ancestors of land plants.</title>
        <authorList>
            <person name="Chang Y."/>
            <person name="Wang S."/>
            <person name="Sekimoto S."/>
            <person name="Aerts A.L."/>
            <person name="Choi C."/>
            <person name="Clum A."/>
            <person name="LaButti K.M."/>
            <person name="Lindquist E.A."/>
            <person name="Yee Ngan C."/>
            <person name="Ohm R.A."/>
            <person name="Salamov A.A."/>
            <person name="Grigoriev I.V."/>
            <person name="Spatafora J.W."/>
            <person name="Berbee M.L."/>
        </authorList>
    </citation>
    <scope>NUCLEOTIDE SEQUENCE [LARGE SCALE GENOMIC DNA]</scope>
    <source>
        <strain evidence="2 3">JEL478</strain>
    </source>
</reference>
<sequence>MVSSNSSVAPVGGFVAEEFSDVRTAFFDNFRRGDELGAGFVVYYKNKMVVDLWGGYETPTKSKLYTGTSLNVVHSSGKAIMSMVVCHFVSRGYFSWDTKVADIWPEFGEGGKENVTVKELLEHQGGVGFLDEERVPSAEDTWLENLDRLEQKIAGQPHNYSGKTTKSYHAVTRGWFLNALVRRFGDKKTHGQLLRDWINPALGIEVYCGLPDVVFPRVAPMIENSLLARVNSVPLPQPDKSSPAYRSHRTLAGSFNVKLPSGTVQRGNVREVLKGETPSGYTVTNARGLAKLAAVMVNGGKLDDFELMDKKTWEEAHTLESINLDQRDDAIGIKIRTVFGGWSKSNPGQIVPQVPLTYDEKLIAKISVPVNGKGHGWEWVGWFGMGGSCIQWSPEHHVAVGYVPNLMHPGVIGDVRGVNLISAVVACVNRIEQRGKLKL</sequence>
<protein>
    <submittedName>
        <fullName evidence="2">Beta-lactamase/transpeptidase-like protein</fullName>
    </submittedName>
</protein>
<dbReference type="Pfam" id="PF00144">
    <property type="entry name" value="Beta-lactamase"/>
    <property type="match status" value="1"/>
</dbReference>
<dbReference type="SUPFAM" id="SSF56601">
    <property type="entry name" value="beta-lactamase/transpeptidase-like"/>
    <property type="match status" value="1"/>
</dbReference>
<proteinExistence type="predicted"/>
<dbReference type="InterPro" id="IPR052907">
    <property type="entry name" value="Beta-lactamase/esterase"/>
</dbReference>
<gene>
    <name evidence="2" type="ORF">M427DRAFT_53918</name>
</gene>
<dbReference type="STRING" id="1344416.A0A139AMR9"/>
<name>A0A139AMR9_GONPJ</name>
<dbReference type="PANTHER" id="PTHR43319">
    <property type="entry name" value="BETA-LACTAMASE-RELATED"/>
    <property type="match status" value="1"/>
</dbReference>
<accession>A0A139AMR9</accession>
<dbReference type="EMBL" id="KQ965743">
    <property type="protein sequence ID" value="KXS18066.1"/>
    <property type="molecule type" value="Genomic_DNA"/>
</dbReference>
<evidence type="ECO:0000313" key="3">
    <source>
        <dbReference type="Proteomes" id="UP000070544"/>
    </source>
</evidence>
<dbReference type="InterPro" id="IPR012338">
    <property type="entry name" value="Beta-lactam/transpept-like"/>
</dbReference>